<accession>A0A0A9HCX7</accession>
<dbReference type="EMBL" id="GBRH01162861">
    <property type="protein sequence ID" value="JAE35035.1"/>
    <property type="molecule type" value="Transcribed_RNA"/>
</dbReference>
<sequence>MGKDQSRCCLLFVRSVW</sequence>
<proteinExistence type="predicted"/>
<protein>
    <submittedName>
        <fullName evidence="1">Uncharacterized protein</fullName>
    </submittedName>
</protein>
<dbReference type="AlphaFoldDB" id="A0A0A9HCX7"/>
<name>A0A0A9HCX7_ARUDO</name>
<evidence type="ECO:0000313" key="1">
    <source>
        <dbReference type="EMBL" id="JAE35035.1"/>
    </source>
</evidence>
<reference evidence="1" key="1">
    <citation type="submission" date="2014-09" db="EMBL/GenBank/DDBJ databases">
        <authorList>
            <person name="Magalhaes I.L.F."/>
            <person name="Oliveira U."/>
            <person name="Santos F.R."/>
            <person name="Vidigal T.H.D.A."/>
            <person name="Brescovit A.D."/>
            <person name="Santos A.J."/>
        </authorList>
    </citation>
    <scope>NUCLEOTIDE SEQUENCE</scope>
    <source>
        <tissue evidence="1">Shoot tissue taken approximately 20 cm above the soil surface</tissue>
    </source>
</reference>
<reference evidence="1" key="2">
    <citation type="journal article" date="2015" name="Data Brief">
        <title>Shoot transcriptome of the giant reed, Arundo donax.</title>
        <authorList>
            <person name="Barrero R.A."/>
            <person name="Guerrero F.D."/>
            <person name="Moolhuijzen P."/>
            <person name="Goolsby J.A."/>
            <person name="Tidwell J."/>
            <person name="Bellgard S.E."/>
            <person name="Bellgard M.I."/>
        </authorList>
    </citation>
    <scope>NUCLEOTIDE SEQUENCE</scope>
    <source>
        <tissue evidence="1">Shoot tissue taken approximately 20 cm above the soil surface</tissue>
    </source>
</reference>
<organism evidence="1">
    <name type="scientific">Arundo donax</name>
    <name type="common">Giant reed</name>
    <name type="synonym">Donax arundinaceus</name>
    <dbReference type="NCBI Taxonomy" id="35708"/>
    <lineage>
        <taxon>Eukaryota</taxon>
        <taxon>Viridiplantae</taxon>
        <taxon>Streptophyta</taxon>
        <taxon>Embryophyta</taxon>
        <taxon>Tracheophyta</taxon>
        <taxon>Spermatophyta</taxon>
        <taxon>Magnoliopsida</taxon>
        <taxon>Liliopsida</taxon>
        <taxon>Poales</taxon>
        <taxon>Poaceae</taxon>
        <taxon>PACMAD clade</taxon>
        <taxon>Arundinoideae</taxon>
        <taxon>Arundineae</taxon>
        <taxon>Arundo</taxon>
    </lineage>
</organism>